<evidence type="ECO:0000313" key="2">
    <source>
        <dbReference type="Proteomes" id="UP001077662"/>
    </source>
</evidence>
<dbReference type="AlphaFoldDB" id="A0AAP3DKE1"/>
<dbReference type="Proteomes" id="UP001077662">
    <property type="component" value="Unassembled WGS sequence"/>
</dbReference>
<evidence type="ECO:0000313" key="1">
    <source>
        <dbReference type="EMBL" id="MCZ0809441.1"/>
    </source>
</evidence>
<comment type="caution">
    <text evidence="1">The sequence shown here is derived from an EMBL/GenBank/DDBJ whole genome shotgun (WGS) entry which is preliminary data.</text>
</comment>
<organism evidence="1 2">
    <name type="scientific">Brevibacillus laterosporus</name>
    <name type="common">Bacillus laterosporus</name>
    <dbReference type="NCBI Taxonomy" id="1465"/>
    <lineage>
        <taxon>Bacteria</taxon>
        <taxon>Bacillati</taxon>
        <taxon>Bacillota</taxon>
        <taxon>Bacilli</taxon>
        <taxon>Bacillales</taxon>
        <taxon>Paenibacillaceae</taxon>
        <taxon>Brevibacillus</taxon>
    </lineage>
</organism>
<dbReference type="Pfam" id="PF13935">
    <property type="entry name" value="Ead_Ea22"/>
    <property type="match status" value="1"/>
</dbReference>
<proteinExistence type="predicted"/>
<sequence length="130" mass="14991">MMTREEIGAIRERAEKATPGPWRREFSYGITIASDKYIVLDDEVGVIRYPDAEFIAHAREDIPKLLTEIERLQTNWQRLEEYVDDWRGEAFEAHDASEGGGARYFYGGRSGAFTNVQDMIHALEWEGDEC</sequence>
<gene>
    <name evidence="1" type="ORF">O0554_21485</name>
</gene>
<accession>A0AAP3DKE1</accession>
<name>A0AAP3DKE1_BRELA</name>
<dbReference type="InterPro" id="IPR025153">
    <property type="entry name" value="Ead_Ea22"/>
</dbReference>
<dbReference type="RefSeq" id="WP_258434511.1">
    <property type="nucleotide sequence ID" value="NZ_JANSGW010000036.1"/>
</dbReference>
<reference evidence="1" key="1">
    <citation type="submission" date="2022-09" db="EMBL/GenBank/DDBJ databases">
        <title>Genome analysis and characterization of larvicidal activity of Brevibacillus strains.</title>
        <authorList>
            <person name="Patrusheva E.V."/>
            <person name="Izotova A.O."/>
            <person name="Toshchakov S.V."/>
            <person name="Sineoky S.P."/>
        </authorList>
    </citation>
    <scope>NUCLEOTIDE SEQUENCE</scope>
    <source>
        <strain evidence="1">VKPM_B-13247</strain>
    </source>
</reference>
<dbReference type="EMBL" id="JAPTNE010000036">
    <property type="protein sequence ID" value="MCZ0809441.1"/>
    <property type="molecule type" value="Genomic_DNA"/>
</dbReference>
<protein>
    <submittedName>
        <fullName evidence="1">Ead/Ea22-like family protein</fullName>
    </submittedName>
</protein>